<name>A0A1X6PKL7_PORUM</name>
<sequence length="295" mass="31097">MELRKLKDPRLGRSEPRRRHCRSPRHSPRQRMPAGRPHTPASVQVSLHSEGSVQPPPSGTCRTHRCALSSAFRWSAPSTVTVLHSTSPPSAAGAQGSSRRVEQNAPSAAPVTAADDATHRPPSPHTSCASTSHSSKVASPQLSPSARRAKQAAPPKPSSSRRSPETHTAPPVQPLMIAHSSPWADSTGLAALLFSGTHTPPTQASPSVTWAAAAHRRAPSVSHAPPRGMVGTHWRRTGVAGPPRRAQWQAKPLAGHVTRSRHGSPATTGAHTPAPPGQAISRHRPPSPSTHSKSS</sequence>
<feature type="compositionally biased region" description="Low complexity" evidence="1">
    <location>
        <begin position="263"/>
        <end position="272"/>
    </location>
</feature>
<feature type="compositionally biased region" description="Basic residues" evidence="1">
    <location>
        <begin position="16"/>
        <end position="29"/>
    </location>
</feature>
<reference evidence="2 3" key="1">
    <citation type="submission" date="2017-03" db="EMBL/GenBank/DDBJ databases">
        <title>WGS assembly of Porphyra umbilicalis.</title>
        <authorList>
            <person name="Brawley S.H."/>
            <person name="Blouin N.A."/>
            <person name="Ficko-Blean E."/>
            <person name="Wheeler G.L."/>
            <person name="Lohr M."/>
            <person name="Goodson H.V."/>
            <person name="Jenkins J.W."/>
            <person name="Blaby-Haas C.E."/>
            <person name="Helliwell K.E."/>
            <person name="Chan C."/>
            <person name="Marriage T."/>
            <person name="Bhattacharya D."/>
            <person name="Klein A.S."/>
            <person name="Badis Y."/>
            <person name="Brodie J."/>
            <person name="Cao Y."/>
            <person name="Collen J."/>
            <person name="Dittami S.M."/>
            <person name="Gachon C.M."/>
            <person name="Green B.R."/>
            <person name="Karpowicz S."/>
            <person name="Kim J.W."/>
            <person name="Kudahl U."/>
            <person name="Lin S."/>
            <person name="Michel G."/>
            <person name="Mittag M."/>
            <person name="Olson B.J."/>
            <person name="Pangilinan J."/>
            <person name="Peng Y."/>
            <person name="Qiu H."/>
            <person name="Shu S."/>
            <person name="Singer J.T."/>
            <person name="Smith A.G."/>
            <person name="Sprecher B.N."/>
            <person name="Wagner V."/>
            <person name="Wang W."/>
            <person name="Wang Z.-Y."/>
            <person name="Yan J."/>
            <person name="Yarish C."/>
            <person name="Zoeuner-Riek S."/>
            <person name="Zhuang Y."/>
            <person name="Zou Y."/>
            <person name="Lindquist E.A."/>
            <person name="Grimwood J."/>
            <person name="Barry K."/>
            <person name="Rokhsar D.S."/>
            <person name="Schmutz J."/>
            <person name="Stiller J.W."/>
            <person name="Grossman A.R."/>
            <person name="Prochnik S.E."/>
        </authorList>
    </citation>
    <scope>NUCLEOTIDE SEQUENCE [LARGE SCALE GENOMIC DNA]</scope>
    <source>
        <strain evidence="2">4086291</strain>
    </source>
</reference>
<gene>
    <name evidence="2" type="ORF">BU14_0023s0008</name>
</gene>
<evidence type="ECO:0000256" key="1">
    <source>
        <dbReference type="SAM" id="MobiDB-lite"/>
    </source>
</evidence>
<feature type="compositionally biased region" description="Basic and acidic residues" evidence="1">
    <location>
        <begin position="1"/>
        <end position="15"/>
    </location>
</feature>
<feature type="region of interest" description="Disordered" evidence="1">
    <location>
        <begin position="194"/>
        <end position="295"/>
    </location>
</feature>
<feature type="compositionally biased region" description="Polar residues" evidence="1">
    <location>
        <begin position="41"/>
        <end position="52"/>
    </location>
</feature>
<proteinExistence type="predicted"/>
<evidence type="ECO:0000313" key="2">
    <source>
        <dbReference type="EMBL" id="OSX81203.1"/>
    </source>
</evidence>
<feature type="compositionally biased region" description="Polar residues" evidence="1">
    <location>
        <begin position="125"/>
        <end position="142"/>
    </location>
</feature>
<feature type="region of interest" description="Disordered" evidence="1">
    <location>
        <begin position="1"/>
        <end position="62"/>
    </location>
</feature>
<protein>
    <submittedName>
        <fullName evidence="2">Uncharacterized protein</fullName>
    </submittedName>
</protein>
<organism evidence="2 3">
    <name type="scientific">Porphyra umbilicalis</name>
    <name type="common">Purple laver</name>
    <name type="synonym">Red alga</name>
    <dbReference type="NCBI Taxonomy" id="2786"/>
    <lineage>
        <taxon>Eukaryota</taxon>
        <taxon>Rhodophyta</taxon>
        <taxon>Bangiophyceae</taxon>
        <taxon>Bangiales</taxon>
        <taxon>Bangiaceae</taxon>
        <taxon>Porphyra</taxon>
    </lineage>
</organism>
<keyword evidence="3" id="KW-1185">Reference proteome</keyword>
<accession>A0A1X6PKL7</accession>
<feature type="region of interest" description="Disordered" evidence="1">
    <location>
        <begin position="81"/>
        <end position="180"/>
    </location>
</feature>
<dbReference type="AlphaFoldDB" id="A0A1X6PKL7"/>
<evidence type="ECO:0000313" key="3">
    <source>
        <dbReference type="Proteomes" id="UP000218209"/>
    </source>
</evidence>
<dbReference type="Proteomes" id="UP000218209">
    <property type="component" value="Unassembled WGS sequence"/>
</dbReference>
<feature type="compositionally biased region" description="Polar residues" evidence="1">
    <location>
        <begin position="196"/>
        <end position="208"/>
    </location>
</feature>
<dbReference type="EMBL" id="KV918764">
    <property type="protein sequence ID" value="OSX81203.1"/>
    <property type="molecule type" value="Genomic_DNA"/>
</dbReference>
<feature type="compositionally biased region" description="Low complexity" evidence="1">
    <location>
        <begin position="85"/>
        <end position="98"/>
    </location>
</feature>